<accession>A0A1Z4BP99</accession>
<dbReference type="AlphaFoldDB" id="A0A1Z4BP99"/>
<feature type="domain" description="SGNH hydrolase-type esterase" evidence="1">
    <location>
        <begin position="47"/>
        <end position="206"/>
    </location>
</feature>
<dbReference type="InterPro" id="IPR051532">
    <property type="entry name" value="Ester_Hydrolysis_Enzymes"/>
</dbReference>
<evidence type="ECO:0000313" key="2">
    <source>
        <dbReference type="EMBL" id="ASF43105.1"/>
    </source>
</evidence>
<dbReference type="SUPFAM" id="SSF52266">
    <property type="entry name" value="SGNH hydrolase"/>
    <property type="match status" value="1"/>
</dbReference>
<organism evidence="2 3">
    <name type="scientific">Capnocytophaga endodontalis</name>
    <dbReference type="NCBI Taxonomy" id="2708117"/>
    <lineage>
        <taxon>Bacteria</taxon>
        <taxon>Pseudomonadati</taxon>
        <taxon>Bacteroidota</taxon>
        <taxon>Flavobacteriia</taxon>
        <taxon>Flavobacteriales</taxon>
        <taxon>Flavobacteriaceae</taxon>
        <taxon>Capnocytophaga</taxon>
    </lineage>
</organism>
<dbReference type="InterPro" id="IPR036514">
    <property type="entry name" value="SGNH_hydro_sf"/>
</dbReference>
<dbReference type="EMBL" id="CP022022">
    <property type="protein sequence ID" value="ASF43105.1"/>
    <property type="molecule type" value="Genomic_DNA"/>
</dbReference>
<dbReference type="GO" id="GO:0004622">
    <property type="term" value="F:phosphatidylcholine lysophospholipase activity"/>
    <property type="evidence" value="ECO:0007669"/>
    <property type="project" value="TreeGrafter"/>
</dbReference>
<dbReference type="PANTHER" id="PTHR30383:SF5">
    <property type="entry name" value="SGNH HYDROLASE-TYPE ESTERASE DOMAIN-CONTAINING PROTEIN"/>
    <property type="match status" value="1"/>
</dbReference>
<dbReference type="Proteomes" id="UP000197007">
    <property type="component" value="Chromosome"/>
</dbReference>
<proteinExistence type="predicted"/>
<dbReference type="CDD" id="cd01828">
    <property type="entry name" value="sialate_O-acetylesterase_like2"/>
    <property type="match status" value="1"/>
</dbReference>
<dbReference type="PANTHER" id="PTHR30383">
    <property type="entry name" value="THIOESTERASE 1/PROTEASE 1/LYSOPHOSPHOLIPASE L1"/>
    <property type="match status" value="1"/>
</dbReference>
<sequence>MKHFLITLFAVLLTQLSEAQTQKYSTFYVQRASLFSKLSITPKDIVFIGNSITNGAEWNELFPRKRVKNRGISGDTSEGVYDRLEAIVKGKPAKIFILIGINDISRGIEVETIVQNMKRIVEKIQNESPKTKIYIQSILPVNPDFEMFKGHQKPQLIKEINQHYQNIAQEYKVNYIDLYSHFLEKGTDKMNKNYTNDGLHLLGEGYLLWSEIIKPYL</sequence>
<name>A0A1Z4BP99_9FLAO</name>
<dbReference type="Gene3D" id="3.40.50.1110">
    <property type="entry name" value="SGNH hydrolase"/>
    <property type="match status" value="1"/>
</dbReference>
<evidence type="ECO:0000313" key="3">
    <source>
        <dbReference type="Proteomes" id="UP000197007"/>
    </source>
</evidence>
<dbReference type="KEGG" id="capn:CBG49_08455"/>
<evidence type="ECO:0000259" key="1">
    <source>
        <dbReference type="Pfam" id="PF13472"/>
    </source>
</evidence>
<gene>
    <name evidence="2" type="ORF">CBG49_08455</name>
</gene>
<dbReference type="Pfam" id="PF13472">
    <property type="entry name" value="Lipase_GDSL_2"/>
    <property type="match status" value="1"/>
</dbReference>
<dbReference type="InterPro" id="IPR013830">
    <property type="entry name" value="SGNH_hydro"/>
</dbReference>
<reference evidence="3" key="1">
    <citation type="submission" date="2017-06" db="EMBL/GenBank/DDBJ databases">
        <title>Complete genome sequence of Capnocytophaga sp. KCOM 1579 (=ChDC OS43) isolated from a human refractory periapical abscess lesion.</title>
        <authorList>
            <person name="Kook J.-K."/>
            <person name="Park S.-N."/>
            <person name="Lim Y.K."/>
            <person name="Roh H."/>
        </authorList>
    </citation>
    <scope>NUCLEOTIDE SEQUENCE [LARGE SCALE GENOMIC DNA]</scope>
    <source>
        <strain evidence="3">ChDC OS43</strain>
    </source>
</reference>
<dbReference type="RefSeq" id="WP_088594155.1">
    <property type="nucleotide sequence ID" value="NZ_CP022022.1"/>
</dbReference>
<protein>
    <submittedName>
        <fullName evidence="2">Sialate O-acetylesterase</fullName>
    </submittedName>
</protein>
<keyword evidence="3" id="KW-1185">Reference proteome</keyword>